<evidence type="ECO:0000256" key="1">
    <source>
        <dbReference type="ARBA" id="ARBA00022475"/>
    </source>
</evidence>
<evidence type="ECO:0000256" key="5">
    <source>
        <dbReference type="ARBA" id="ARBA00023136"/>
    </source>
</evidence>
<feature type="transmembrane region" description="Helical" evidence="7">
    <location>
        <begin position="208"/>
        <end position="226"/>
    </location>
</feature>
<evidence type="ECO:0000256" key="6">
    <source>
        <dbReference type="ARBA" id="ARBA00023306"/>
    </source>
</evidence>
<dbReference type="Pfam" id="PF06781">
    <property type="entry name" value="CrgA"/>
    <property type="match status" value="1"/>
</dbReference>
<sequence>MAKRKRQQPEVHPEELVGDGSETPEKRRFRLSNWSKDAAPAPLSAEDAEDVAVVTDEQEAVEQETAGKGPADDGVAPGDEAPAQEKGSAGSGKPGRGGSAPAEGEEAAPARSERSSRRSGNPAKSGRFAPAAEAEEESSGSSRMTIEDEIHEQRLQRVADEMTAGIGDRSVTPTWYKALMLGLMILGLLWIIVWYITQSAFPIPQIGYGNIGIGIGLMMAGLIMTTRWK</sequence>
<dbReference type="HAMAP" id="MF_00631">
    <property type="entry name" value="CrgA"/>
    <property type="match status" value="1"/>
</dbReference>
<dbReference type="GO" id="GO:0051301">
    <property type="term" value="P:cell division"/>
    <property type="evidence" value="ECO:0007669"/>
    <property type="project" value="UniProtKB-UniRule"/>
</dbReference>
<gene>
    <name evidence="7" type="primary">crgA</name>
    <name evidence="9" type="ORF">NBM05_12995</name>
</gene>
<evidence type="ECO:0000256" key="8">
    <source>
        <dbReference type="SAM" id="MobiDB-lite"/>
    </source>
</evidence>
<dbReference type="EMBL" id="JANAFB010000041">
    <property type="protein sequence ID" value="MCP3426897.1"/>
    <property type="molecule type" value="Genomic_DNA"/>
</dbReference>
<keyword evidence="1 7" id="KW-1003">Cell membrane</keyword>
<comment type="subcellular location">
    <subcellularLocation>
        <location evidence="7">Cell membrane</location>
        <topology evidence="7">Multi-pass membrane protein</topology>
    </subcellularLocation>
</comment>
<keyword evidence="3 7" id="KW-0812">Transmembrane</keyword>
<dbReference type="AlphaFoldDB" id="A0A9X2HFR1"/>
<organism evidence="9 10">
    <name type="scientific">Rothia santali</name>
    <dbReference type="NCBI Taxonomy" id="2949643"/>
    <lineage>
        <taxon>Bacteria</taxon>
        <taxon>Bacillati</taxon>
        <taxon>Actinomycetota</taxon>
        <taxon>Actinomycetes</taxon>
        <taxon>Micrococcales</taxon>
        <taxon>Micrococcaceae</taxon>
        <taxon>Rothia</taxon>
    </lineage>
</organism>
<comment type="caution">
    <text evidence="9">The sequence shown here is derived from an EMBL/GenBank/DDBJ whole genome shotgun (WGS) entry which is preliminary data.</text>
</comment>
<name>A0A9X2HFR1_9MICC</name>
<keyword evidence="6 7" id="KW-0131">Cell cycle</keyword>
<keyword evidence="4 7" id="KW-1133">Transmembrane helix</keyword>
<comment type="function">
    <text evidence="7">Involved in cell division.</text>
</comment>
<comment type="similarity">
    <text evidence="7">Belongs to the CrgA family.</text>
</comment>
<evidence type="ECO:0000256" key="3">
    <source>
        <dbReference type="ARBA" id="ARBA00022692"/>
    </source>
</evidence>
<keyword evidence="2 7" id="KW-0132">Cell division</keyword>
<feature type="compositionally biased region" description="Acidic residues" evidence="8">
    <location>
        <begin position="46"/>
        <end position="62"/>
    </location>
</feature>
<evidence type="ECO:0000256" key="7">
    <source>
        <dbReference type="HAMAP-Rule" id="MF_00631"/>
    </source>
</evidence>
<reference evidence="9" key="1">
    <citation type="submission" date="2022-06" db="EMBL/GenBank/DDBJ databases">
        <title>Rothia sp. isolated from sandalwood seedling.</title>
        <authorList>
            <person name="Tuikhar N."/>
            <person name="Kirdat K."/>
            <person name="Thorat V."/>
            <person name="Swetha P."/>
            <person name="Padma S."/>
            <person name="Sundararaj R."/>
            <person name="Yadav A."/>
        </authorList>
    </citation>
    <scope>NUCLEOTIDE SEQUENCE</scope>
    <source>
        <strain evidence="9">AR01</strain>
    </source>
</reference>
<feature type="region of interest" description="Disordered" evidence="8">
    <location>
        <begin position="1"/>
        <end position="147"/>
    </location>
</feature>
<dbReference type="RefSeq" id="WP_254168236.1">
    <property type="nucleotide sequence ID" value="NZ_JANAFB010000041.1"/>
</dbReference>
<accession>A0A9X2HFR1</accession>
<evidence type="ECO:0000256" key="2">
    <source>
        <dbReference type="ARBA" id="ARBA00022618"/>
    </source>
</evidence>
<dbReference type="InterPro" id="IPR009619">
    <property type="entry name" value="CrgA"/>
</dbReference>
<evidence type="ECO:0000313" key="10">
    <source>
        <dbReference type="Proteomes" id="UP001139502"/>
    </source>
</evidence>
<proteinExistence type="inferred from homology"/>
<feature type="transmembrane region" description="Helical" evidence="7">
    <location>
        <begin position="178"/>
        <end position="196"/>
    </location>
</feature>
<keyword evidence="10" id="KW-1185">Reference proteome</keyword>
<dbReference type="Proteomes" id="UP001139502">
    <property type="component" value="Unassembled WGS sequence"/>
</dbReference>
<evidence type="ECO:0000256" key="4">
    <source>
        <dbReference type="ARBA" id="ARBA00022989"/>
    </source>
</evidence>
<keyword evidence="5 7" id="KW-0472">Membrane</keyword>
<dbReference type="GO" id="GO:0005886">
    <property type="term" value="C:plasma membrane"/>
    <property type="evidence" value="ECO:0007669"/>
    <property type="project" value="UniProtKB-SubCell"/>
</dbReference>
<protein>
    <recommendedName>
        <fullName evidence="7">Cell division protein CrgA</fullName>
    </recommendedName>
</protein>
<feature type="compositionally biased region" description="Gly residues" evidence="8">
    <location>
        <begin position="89"/>
        <end position="98"/>
    </location>
</feature>
<evidence type="ECO:0000313" key="9">
    <source>
        <dbReference type="EMBL" id="MCP3426897.1"/>
    </source>
</evidence>
<feature type="compositionally biased region" description="Low complexity" evidence="8">
    <location>
        <begin position="99"/>
        <end position="110"/>
    </location>
</feature>